<keyword evidence="8 11" id="KW-1133">Transmembrane helix</keyword>
<evidence type="ECO:0000313" key="14">
    <source>
        <dbReference type="EMBL" id="GES51063.1"/>
    </source>
</evidence>
<feature type="transmembrane region" description="Helical" evidence="11">
    <location>
        <begin position="250"/>
        <end position="271"/>
    </location>
</feature>
<dbReference type="Proteomes" id="UP000390335">
    <property type="component" value="Unassembled WGS sequence"/>
</dbReference>
<protein>
    <recommendedName>
        <fullName evidence="4 12">sn-glycerol-3-phosphate transport system permease protein UgpE</fullName>
    </recommendedName>
</protein>
<feature type="transmembrane region" description="Helical" evidence="11">
    <location>
        <begin position="80"/>
        <end position="104"/>
    </location>
</feature>
<feature type="transmembrane region" description="Helical" evidence="11">
    <location>
        <begin position="116"/>
        <end position="137"/>
    </location>
</feature>
<evidence type="ECO:0000256" key="1">
    <source>
        <dbReference type="ARBA" id="ARBA00004651"/>
    </source>
</evidence>
<dbReference type="PROSITE" id="PS50928">
    <property type="entry name" value="ABC_TM1"/>
    <property type="match status" value="1"/>
</dbReference>
<accession>A0ABQ0Z693</accession>
<evidence type="ECO:0000313" key="15">
    <source>
        <dbReference type="Proteomes" id="UP000390335"/>
    </source>
</evidence>
<dbReference type="SUPFAM" id="SSF161098">
    <property type="entry name" value="MetI-like"/>
    <property type="match status" value="1"/>
</dbReference>
<evidence type="ECO:0000256" key="10">
    <source>
        <dbReference type="ARBA" id="ARBA00037054"/>
    </source>
</evidence>
<comment type="subunit">
    <text evidence="3 12">The complex is composed of two ATP-binding proteins (UgpC), two transmembrane proteins (UgpA and UgpE) and a solute-binding protein (UgpB).</text>
</comment>
<dbReference type="InterPro" id="IPR000515">
    <property type="entry name" value="MetI-like"/>
</dbReference>
<dbReference type="PANTHER" id="PTHR43744">
    <property type="entry name" value="ABC TRANSPORTER PERMEASE PROTEIN MG189-RELATED-RELATED"/>
    <property type="match status" value="1"/>
</dbReference>
<evidence type="ECO:0000256" key="3">
    <source>
        <dbReference type="ARBA" id="ARBA00011557"/>
    </source>
</evidence>
<gene>
    <name evidence="12" type="primary">ugpE</name>
    <name evidence="14" type="ORF">RsS93_36770</name>
</gene>
<comment type="function">
    <text evidence="10 12">Part of the ABC transporter complex UgpBAEC involved in sn-glycerol-3-phosphate (G3P) import. Probably responsible for the translocation of the substrate across the membrane.</text>
</comment>
<evidence type="ECO:0000256" key="11">
    <source>
        <dbReference type="RuleBase" id="RU363032"/>
    </source>
</evidence>
<evidence type="ECO:0000259" key="13">
    <source>
        <dbReference type="PROSITE" id="PS50928"/>
    </source>
</evidence>
<evidence type="ECO:0000256" key="6">
    <source>
        <dbReference type="ARBA" id="ARBA00022475"/>
    </source>
</evidence>
<dbReference type="Pfam" id="PF00528">
    <property type="entry name" value="BPD_transp_1"/>
    <property type="match status" value="1"/>
</dbReference>
<reference evidence="14 15" key="1">
    <citation type="journal article" date="2020" name="Genome Biol. Evol.">
        <title>Rhizobium dioscoreae sp. nov., a plant growth-promoting bacterium isolated from yam (Dioscorea species).</title>
        <authorList>
            <person name="Ouyabe M."/>
            <person name="Tanaka N."/>
            <person name="Shiwa Y."/>
            <person name="Fujita N."/>
            <person name="Kikuno H."/>
            <person name="Babil P."/>
            <person name="Shiwachi H."/>
        </authorList>
    </citation>
    <scope>NUCLEOTIDE SEQUENCE [LARGE SCALE GENOMIC DNA]</scope>
    <source>
        <strain evidence="14 15">S-93</strain>
    </source>
</reference>
<feature type="transmembrane region" description="Helical" evidence="11">
    <location>
        <begin position="9"/>
        <end position="30"/>
    </location>
</feature>
<evidence type="ECO:0000256" key="12">
    <source>
        <dbReference type="RuleBase" id="RU363056"/>
    </source>
</evidence>
<name>A0ABQ0Z693_9HYPH</name>
<dbReference type="InterPro" id="IPR035906">
    <property type="entry name" value="MetI-like_sf"/>
</dbReference>
<dbReference type="RefSeq" id="WP_095438757.1">
    <property type="nucleotide sequence ID" value="NZ_BLAI01000001.1"/>
</dbReference>
<comment type="caution">
    <text evidence="14">The sequence shown here is derived from an EMBL/GenBank/DDBJ whole genome shotgun (WGS) entry which is preliminary data.</text>
</comment>
<evidence type="ECO:0000256" key="2">
    <source>
        <dbReference type="ARBA" id="ARBA00009306"/>
    </source>
</evidence>
<feature type="transmembrane region" description="Helical" evidence="11">
    <location>
        <begin position="193"/>
        <end position="218"/>
    </location>
</feature>
<keyword evidence="7 11" id="KW-0812">Transmembrane</keyword>
<keyword evidence="12" id="KW-0997">Cell inner membrane</keyword>
<evidence type="ECO:0000256" key="8">
    <source>
        <dbReference type="ARBA" id="ARBA00022989"/>
    </source>
</evidence>
<proteinExistence type="inferred from homology"/>
<keyword evidence="5 11" id="KW-0813">Transport</keyword>
<dbReference type="EMBL" id="BLAJ01000004">
    <property type="protein sequence ID" value="GES51063.1"/>
    <property type="molecule type" value="Genomic_DNA"/>
</dbReference>
<comment type="subcellular location">
    <subcellularLocation>
        <location evidence="12">Cell inner membrane</location>
        <topology evidence="12">Multi-pass membrane protein</topology>
    </subcellularLocation>
    <subcellularLocation>
        <location evidence="1 11">Cell membrane</location>
        <topology evidence="1 11">Multi-pass membrane protein</topology>
    </subcellularLocation>
</comment>
<evidence type="ECO:0000256" key="5">
    <source>
        <dbReference type="ARBA" id="ARBA00022448"/>
    </source>
</evidence>
<sequence>MKQSLSYRLLIWAGVAVLLIWSLGPIYWTLASSITPTEDFSARPIHFFPQHFTLDHFSRLFGIDIARIGGVQVWSQFRAALINSIVTSVAATLLCVAISALGAYAFTRIQFPGRGFLFAAVVATLAIPGYAVLIPLYRIMISLHLVDTYVGVALIYVSAYLPLSLWLLRSVFEALPIALEEAAQLDGAGRLYIFFNIVLPLAGPGLTAAAILTFLGAWGQYLVPLIFSPQATKPLTVLIPEFVTKNFIDYGLITASGSIAIIIPALVVIFLNRYLVSGLLAGSVK</sequence>
<dbReference type="CDD" id="cd06261">
    <property type="entry name" value="TM_PBP2"/>
    <property type="match status" value="1"/>
</dbReference>
<evidence type="ECO:0000256" key="7">
    <source>
        <dbReference type="ARBA" id="ARBA00022692"/>
    </source>
</evidence>
<dbReference type="Gene3D" id="1.10.3720.10">
    <property type="entry name" value="MetI-like"/>
    <property type="match status" value="1"/>
</dbReference>
<organism evidence="14 15">
    <name type="scientific">Rhizobium dioscoreae</name>
    <dbReference type="NCBI Taxonomy" id="2653122"/>
    <lineage>
        <taxon>Bacteria</taxon>
        <taxon>Pseudomonadati</taxon>
        <taxon>Pseudomonadota</taxon>
        <taxon>Alphaproteobacteria</taxon>
        <taxon>Hyphomicrobiales</taxon>
        <taxon>Rhizobiaceae</taxon>
        <taxon>Rhizobium/Agrobacterium group</taxon>
        <taxon>Rhizobium</taxon>
    </lineage>
</organism>
<keyword evidence="9 11" id="KW-0472">Membrane</keyword>
<evidence type="ECO:0000256" key="4">
    <source>
        <dbReference type="ARBA" id="ARBA00020515"/>
    </source>
</evidence>
<comment type="similarity">
    <text evidence="2 11">Belongs to the binding-protein-dependent transport system permease family.</text>
</comment>
<evidence type="ECO:0000256" key="9">
    <source>
        <dbReference type="ARBA" id="ARBA00023136"/>
    </source>
</evidence>
<keyword evidence="15" id="KW-1185">Reference proteome</keyword>
<dbReference type="PANTHER" id="PTHR43744:SF8">
    <property type="entry name" value="SN-GLYCEROL-3-PHOSPHATE TRANSPORT SYSTEM PERMEASE PROTEIN UGPE"/>
    <property type="match status" value="1"/>
</dbReference>
<feature type="domain" description="ABC transmembrane type-1" evidence="13">
    <location>
        <begin position="81"/>
        <end position="271"/>
    </location>
</feature>
<keyword evidence="6 12" id="KW-1003">Cell membrane</keyword>
<feature type="transmembrane region" description="Helical" evidence="11">
    <location>
        <begin position="149"/>
        <end position="172"/>
    </location>
</feature>